<keyword evidence="3" id="KW-1185">Reference proteome</keyword>
<dbReference type="EnsemblPlants" id="AES77873">
    <property type="protein sequence ID" value="AES77873"/>
    <property type="gene ID" value="MTR_7g021330"/>
</dbReference>
<dbReference type="PANTHER" id="PTHR11439">
    <property type="entry name" value="GAG-POL-RELATED RETROTRANSPOSON"/>
    <property type="match status" value="1"/>
</dbReference>
<evidence type="ECO:0000313" key="3">
    <source>
        <dbReference type="Proteomes" id="UP000002051"/>
    </source>
</evidence>
<evidence type="ECO:0000313" key="1">
    <source>
        <dbReference type="EMBL" id="AES77873.1"/>
    </source>
</evidence>
<reference evidence="1 3" key="1">
    <citation type="journal article" date="2011" name="Nature">
        <title>The Medicago genome provides insight into the evolution of rhizobial symbioses.</title>
        <authorList>
            <person name="Young N.D."/>
            <person name="Debelle F."/>
            <person name="Oldroyd G.E."/>
            <person name="Geurts R."/>
            <person name="Cannon S.B."/>
            <person name="Udvardi M.K."/>
            <person name="Benedito V.A."/>
            <person name="Mayer K.F."/>
            <person name="Gouzy J."/>
            <person name="Schoof H."/>
            <person name="Van de Peer Y."/>
            <person name="Proost S."/>
            <person name="Cook D.R."/>
            <person name="Meyers B.C."/>
            <person name="Spannagl M."/>
            <person name="Cheung F."/>
            <person name="De Mita S."/>
            <person name="Krishnakumar V."/>
            <person name="Gundlach H."/>
            <person name="Zhou S."/>
            <person name="Mudge J."/>
            <person name="Bharti A.K."/>
            <person name="Murray J.D."/>
            <person name="Naoumkina M.A."/>
            <person name="Rosen B."/>
            <person name="Silverstein K.A."/>
            <person name="Tang H."/>
            <person name="Rombauts S."/>
            <person name="Zhao P.X."/>
            <person name="Zhou P."/>
            <person name="Barbe V."/>
            <person name="Bardou P."/>
            <person name="Bechner M."/>
            <person name="Bellec A."/>
            <person name="Berger A."/>
            <person name="Berges H."/>
            <person name="Bidwell S."/>
            <person name="Bisseling T."/>
            <person name="Choisne N."/>
            <person name="Couloux A."/>
            <person name="Denny R."/>
            <person name="Deshpande S."/>
            <person name="Dai X."/>
            <person name="Doyle J.J."/>
            <person name="Dudez A.M."/>
            <person name="Farmer A.D."/>
            <person name="Fouteau S."/>
            <person name="Franken C."/>
            <person name="Gibelin C."/>
            <person name="Gish J."/>
            <person name="Goldstein S."/>
            <person name="Gonzalez A.J."/>
            <person name="Green P.J."/>
            <person name="Hallab A."/>
            <person name="Hartog M."/>
            <person name="Hua A."/>
            <person name="Humphray S.J."/>
            <person name="Jeong D.H."/>
            <person name="Jing Y."/>
            <person name="Jocker A."/>
            <person name="Kenton S.M."/>
            <person name="Kim D.J."/>
            <person name="Klee K."/>
            <person name="Lai H."/>
            <person name="Lang C."/>
            <person name="Lin S."/>
            <person name="Macmil S.L."/>
            <person name="Magdelenat G."/>
            <person name="Matthews L."/>
            <person name="McCorrison J."/>
            <person name="Monaghan E.L."/>
            <person name="Mun J.H."/>
            <person name="Najar F.Z."/>
            <person name="Nicholson C."/>
            <person name="Noirot C."/>
            <person name="O'Bleness M."/>
            <person name="Paule C.R."/>
            <person name="Poulain J."/>
            <person name="Prion F."/>
            <person name="Qin B."/>
            <person name="Qu C."/>
            <person name="Retzel E.F."/>
            <person name="Riddle C."/>
            <person name="Sallet E."/>
            <person name="Samain S."/>
            <person name="Samson N."/>
            <person name="Sanders I."/>
            <person name="Saurat O."/>
            <person name="Scarpelli C."/>
            <person name="Schiex T."/>
            <person name="Segurens B."/>
            <person name="Severin A.J."/>
            <person name="Sherrier D.J."/>
            <person name="Shi R."/>
            <person name="Sims S."/>
            <person name="Singer S.R."/>
            <person name="Sinharoy S."/>
            <person name="Sterck L."/>
            <person name="Viollet A."/>
            <person name="Wang B.B."/>
            <person name="Wang K."/>
            <person name="Wang M."/>
            <person name="Wang X."/>
            <person name="Warfsmann J."/>
            <person name="Weissenbach J."/>
            <person name="White D.D."/>
            <person name="White J.D."/>
            <person name="Wiley G.B."/>
            <person name="Wincker P."/>
            <person name="Xing Y."/>
            <person name="Yang L."/>
            <person name="Yao Z."/>
            <person name="Ying F."/>
            <person name="Zhai J."/>
            <person name="Zhou L."/>
            <person name="Zuber A."/>
            <person name="Denarie J."/>
            <person name="Dixon R.A."/>
            <person name="May G.D."/>
            <person name="Schwartz D.C."/>
            <person name="Rogers J."/>
            <person name="Quetier F."/>
            <person name="Town C.D."/>
            <person name="Roe B.A."/>
        </authorList>
    </citation>
    <scope>NUCLEOTIDE SEQUENCE [LARGE SCALE GENOMIC DNA]</scope>
    <source>
        <strain evidence="1">A17</strain>
        <strain evidence="2 3">cv. Jemalong A17</strain>
    </source>
</reference>
<organism evidence="1 3">
    <name type="scientific">Medicago truncatula</name>
    <name type="common">Barrel medic</name>
    <name type="synonym">Medicago tribuloides</name>
    <dbReference type="NCBI Taxonomy" id="3880"/>
    <lineage>
        <taxon>Eukaryota</taxon>
        <taxon>Viridiplantae</taxon>
        <taxon>Streptophyta</taxon>
        <taxon>Embryophyta</taxon>
        <taxon>Tracheophyta</taxon>
        <taxon>Spermatophyta</taxon>
        <taxon>Magnoliopsida</taxon>
        <taxon>eudicotyledons</taxon>
        <taxon>Gunneridae</taxon>
        <taxon>Pentapetalae</taxon>
        <taxon>rosids</taxon>
        <taxon>fabids</taxon>
        <taxon>Fabales</taxon>
        <taxon>Fabaceae</taxon>
        <taxon>Papilionoideae</taxon>
        <taxon>50 kb inversion clade</taxon>
        <taxon>NPAAA clade</taxon>
        <taxon>Hologalegina</taxon>
        <taxon>IRL clade</taxon>
        <taxon>Trifolieae</taxon>
        <taxon>Medicago</taxon>
    </lineage>
</organism>
<accession>G7KSY9</accession>
<dbReference type="HOGENOM" id="CLU_2124772_0_0_1"/>
<dbReference type="Proteomes" id="UP000002051">
    <property type="component" value="Unassembled WGS sequence"/>
</dbReference>
<dbReference type="PANTHER" id="PTHR11439:SF484">
    <property type="entry name" value="REVERSE TRANSCRIPTASE TY1_COPIA-TYPE DOMAIN-CONTAINING PROTEIN"/>
    <property type="match status" value="1"/>
</dbReference>
<reference evidence="2" key="3">
    <citation type="submission" date="2015-04" db="UniProtKB">
        <authorList>
            <consortium name="EnsemblPlants"/>
        </authorList>
    </citation>
    <scope>IDENTIFICATION</scope>
    <source>
        <strain evidence="2">cv. Jemalong A17</strain>
    </source>
</reference>
<sequence>MSKFYLIWGNLYQIKGDIEDWLNKLNYISVTRPNITFAVSMVSQFLNSSSQERMNVVIQSVKYIKGALGKCIIYEDRGHTQIVGYSKFDRAGSGSPMDKTKHNEIYCHFVREKI</sequence>
<evidence type="ECO:0000313" key="2">
    <source>
        <dbReference type="EnsemblPlants" id="AES77873"/>
    </source>
</evidence>
<gene>
    <name evidence="1" type="ordered locus">MTR_7g021330</name>
</gene>
<reference evidence="1 3" key="2">
    <citation type="journal article" date="2014" name="BMC Genomics">
        <title>An improved genome release (version Mt4.0) for the model legume Medicago truncatula.</title>
        <authorList>
            <person name="Tang H."/>
            <person name="Krishnakumar V."/>
            <person name="Bidwell S."/>
            <person name="Rosen B."/>
            <person name="Chan A."/>
            <person name="Zhou S."/>
            <person name="Gentzbittel L."/>
            <person name="Childs K.L."/>
            <person name="Yandell M."/>
            <person name="Gundlach H."/>
            <person name="Mayer K.F."/>
            <person name="Schwartz D.C."/>
            <person name="Town C.D."/>
        </authorList>
    </citation>
    <scope>GENOME REANNOTATION</scope>
    <source>
        <strain evidence="2 3">cv. Jemalong A17</strain>
    </source>
</reference>
<dbReference type="AlphaFoldDB" id="G7KSY9"/>
<dbReference type="EMBL" id="CM001223">
    <property type="protein sequence ID" value="AES77873.1"/>
    <property type="molecule type" value="Genomic_DNA"/>
</dbReference>
<proteinExistence type="predicted"/>
<protein>
    <submittedName>
        <fullName evidence="1 2">Uncharacterized protein</fullName>
    </submittedName>
</protein>
<name>G7KSY9_MEDTR</name>
<dbReference type="PaxDb" id="3880-AES77873"/>